<feature type="region of interest" description="Disordered" evidence="1">
    <location>
        <begin position="1"/>
        <end position="32"/>
    </location>
</feature>
<dbReference type="WBParaSite" id="EgrG_000316100">
    <property type="protein sequence ID" value="EgrG_000316100"/>
    <property type="gene ID" value="EgrG_000316100"/>
</dbReference>
<sequence length="110" mass="11744">MEYKCPVSFGQATGREDEGGRRTTSASPPPPVRPIMPCARSLIAVLVLSHLSIAAPSAAAAVYSNQWYVCCAFSCLPRNLLLLSLVVSEVVDRLPPRINTATVLALSQTC</sequence>
<evidence type="ECO:0000256" key="1">
    <source>
        <dbReference type="SAM" id="MobiDB-lite"/>
    </source>
</evidence>
<reference evidence="2 3" key="1">
    <citation type="journal article" date="2013" name="Nature">
        <title>The genomes of four tapeworm species reveal adaptations to parasitism.</title>
        <authorList>
            <person name="Tsai I.J."/>
            <person name="Zarowiecki M."/>
            <person name="Holroyd N."/>
            <person name="Garciarrubio A."/>
            <person name="Sanchez-Flores A."/>
            <person name="Brooks K.L."/>
            <person name="Tracey A."/>
            <person name="Bobes R.J."/>
            <person name="Fragoso G."/>
            <person name="Sciutto E."/>
            <person name="Aslett M."/>
            <person name="Beasley H."/>
            <person name="Bennett H.M."/>
            <person name="Cai J."/>
            <person name="Camicia F."/>
            <person name="Clark R."/>
            <person name="Cucher M."/>
            <person name="De Silva N."/>
            <person name="Day T.A."/>
            <person name="Deplazes P."/>
            <person name="Estrada K."/>
            <person name="Fernandez C."/>
            <person name="Holland P.W."/>
            <person name="Hou J."/>
            <person name="Hu S."/>
            <person name="Huckvale T."/>
            <person name="Hung S.S."/>
            <person name="Kamenetzky L."/>
            <person name="Keane J.A."/>
            <person name="Kiss F."/>
            <person name="Koziol U."/>
            <person name="Lambert O."/>
            <person name="Liu K."/>
            <person name="Luo X."/>
            <person name="Luo Y."/>
            <person name="Macchiaroli N."/>
            <person name="Nichol S."/>
            <person name="Paps J."/>
            <person name="Parkinson J."/>
            <person name="Pouchkina-Stantcheva N."/>
            <person name="Riddiford N."/>
            <person name="Rosenzvit M."/>
            <person name="Salinas G."/>
            <person name="Wasmuth J.D."/>
            <person name="Zamanian M."/>
            <person name="Zheng Y."/>
            <person name="Cai X."/>
            <person name="Soberon X."/>
            <person name="Olson P.D."/>
            <person name="Laclette J.P."/>
            <person name="Brehm K."/>
            <person name="Berriman M."/>
            <person name="Garciarrubio A."/>
            <person name="Bobes R.J."/>
            <person name="Fragoso G."/>
            <person name="Sanchez-Flores A."/>
            <person name="Estrada K."/>
            <person name="Cevallos M.A."/>
            <person name="Morett E."/>
            <person name="Gonzalez V."/>
            <person name="Portillo T."/>
            <person name="Ochoa-Leyva A."/>
            <person name="Jose M.V."/>
            <person name="Sciutto E."/>
            <person name="Landa A."/>
            <person name="Jimenez L."/>
            <person name="Valdes V."/>
            <person name="Carrero J.C."/>
            <person name="Larralde C."/>
            <person name="Morales-Montor J."/>
            <person name="Limon-Lason J."/>
            <person name="Soberon X."/>
            <person name="Laclette J.P."/>
        </authorList>
    </citation>
    <scope>NUCLEOTIDE SEQUENCE [LARGE SCALE GENOMIC DNA]</scope>
</reference>
<dbReference type="EMBL" id="LK028602">
    <property type="protein sequence ID" value="CDS24325.1"/>
    <property type="molecule type" value="Genomic_DNA"/>
</dbReference>
<keyword evidence="2" id="KW-0689">Ribosomal protein</keyword>
<organism evidence="2">
    <name type="scientific">Echinococcus granulosus</name>
    <name type="common">Hydatid tapeworm</name>
    <dbReference type="NCBI Taxonomy" id="6210"/>
    <lineage>
        <taxon>Eukaryota</taxon>
        <taxon>Metazoa</taxon>
        <taxon>Spiralia</taxon>
        <taxon>Lophotrochozoa</taxon>
        <taxon>Platyhelminthes</taxon>
        <taxon>Cestoda</taxon>
        <taxon>Eucestoda</taxon>
        <taxon>Cyclophyllidea</taxon>
        <taxon>Taeniidae</taxon>
        <taxon>Echinococcus</taxon>
        <taxon>Echinococcus granulosus group</taxon>
    </lineage>
</organism>
<gene>
    <name evidence="2" type="ORF">EgrG_000316100</name>
</gene>
<evidence type="ECO:0000313" key="3">
    <source>
        <dbReference type="Proteomes" id="UP000492820"/>
    </source>
</evidence>
<dbReference type="Proteomes" id="UP000492820">
    <property type="component" value="Unassembled WGS sequence"/>
</dbReference>
<evidence type="ECO:0000313" key="4">
    <source>
        <dbReference type="WBParaSite" id="EgrG_000316100"/>
    </source>
</evidence>
<reference evidence="2" key="2">
    <citation type="submission" date="2014-06" db="EMBL/GenBank/DDBJ databases">
        <authorList>
            <person name="Aslett M."/>
        </authorList>
    </citation>
    <scope>NUCLEOTIDE SEQUENCE</scope>
</reference>
<name>A0A068WW43_ECHGR</name>
<protein>
    <submittedName>
        <fullName evidence="2 4">Ribosomal protein p2</fullName>
    </submittedName>
</protein>
<proteinExistence type="predicted"/>
<reference evidence="4" key="3">
    <citation type="submission" date="2020-10" db="UniProtKB">
        <authorList>
            <consortium name="WormBaseParasite"/>
        </authorList>
    </citation>
    <scope>IDENTIFICATION</scope>
</reference>
<evidence type="ECO:0000313" key="2">
    <source>
        <dbReference type="EMBL" id="CDS24325.1"/>
    </source>
</evidence>
<dbReference type="GO" id="GO:0005840">
    <property type="term" value="C:ribosome"/>
    <property type="evidence" value="ECO:0007669"/>
    <property type="project" value="UniProtKB-KW"/>
</dbReference>
<accession>A0A068WW43</accession>
<keyword evidence="2" id="KW-0687">Ribonucleoprotein</keyword>
<dbReference type="AlphaFoldDB" id="A0A068WW43"/>